<reference evidence="2" key="2">
    <citation type="submission" date="2024-10" db="UniProtKB">
        <authorList>
            <consortium name="EnsemblProtists"/>
        </authorList>
    </citation>
    <scope>IDENTIFICATION</scope>
</reference>
<keyword evidence="3" id="KW-1185">Reference proteome</keyword>
<accession>A0A0D3J202</accession>
<dbReference type="EnsemblProtists" id="EOD17537">
    <property type="protein sequence ID" value="EOD17537"/>
    <property type="gene ID" value="EMIHUDRAFT_458969"/>
</dbReference>
<organism evidence="2 3">
    <name type="scientific">Emiliania huxleyi (strain CCMP1516)</name>
    <dbReference type="NCBI Taxonomy" id="280463"/>
    <lineage>
        <taxon>Eukaryota</taxon>
        <taxon>Haptista</taxon>
        <taxon>Haptophyta</taxon>
        <taxon>Prymnesiophyceae</taxon>
        <taxon>Isochrysidales</taxon>
        <taxon>Noelaerhabdaceae</taxon>
        <taxon>Emiliania</taxon>
    </lineage>
</organism>
<name>A0A0D3J202_EMIH1</name>
<feature type="compositionally biased region" description="Basic and acidic residues" evidence="1">
    <location>
        <begin position="49"/>
        <end position="65"/>
    </location>
</feature>
<dbReference type="KEGG" id="ehx:EMIHUDRAFT_458969"/>
<dbReference type="RefSeq" id="XP_005769966.1">
    <property type="nucleotide sequence ID" value="XM_005769909.1"/>
</dbReference>
<evidence type="ECO:0000313" key="3">
    <source>
        <dbReference type="Proteomes" id="UP000013827"/>
    </source>
</evidence>
<evidence type="ECO:0000256" key="1">
    <source>
        <dbReference type="SAM" id="MobiDB-lite"/>
    </source>
</evidence>
<feature type="region of interest" description="Disordered" evidence="1">
    <location>
        <begin position="34"/>
        <end position="111"/>
    </location>
</feature>
<proteinExistence type="predicted"/>
<dbReference type="HOGENOM" id="CLU_1820860_0_0_1"/>
<dbReference type="AlphaFoldDB" id="A0A0D3J202"/>
<dbReference type="Proteomes" id="UP000013827">
    <property type="component" value="Unassembled WGS sequence"/>
</dbReference>
<sequence>DRARQDHRRECGASLLGRLRARLYAAARLGAAQVQVLRKGSPVSSSGRQRQDDRQARERRPKVDGGGRQGHRVQGVAGRLRRSERPLLSHQYRRGREGGIRAIPSPKASFSCPSRWPVGTVDKLRHATPLPTHVHPKCNKWA</sequence>
<evidence type="ECO:0000313" key="2">
    <source>
        <dbReference type="EnsemblProtists" id="EOD17537"/>
    </source>
</evidence>
<reference evidence="3" key="1">
    <citation type="journal article" date="2013" name="Nature">
        <title>Pan genome of the phytoplankton Emiliania underpins its global distribution.</title>
        <authorList>
            <person name="Read B.A."/>
            <person name="Kegel J."/>
            <person name="Klute M.J."/>
            <person name="Kuo A."/>
            <person name="Lefebvre S.C."/>
            <person name="Maumus F."/>
            <person name="Mayer C."/>
            <person name="Miller J."/>
            <person name="Monier A."/>
            <person name="Salamov A."/>
            <person name="Young J."/>
            <person name="Aguilar M."/>
            <person name="Claverie J.M."/>
            <person name="Frickenhaus S."/>
            <person name="Gonzalez K."/>
            <person name="Herman E.K."/>
            <person name="Lin Y.C."/>
            <person name="Napier J."/>
            <person name="Ogata H."/>
            <person name="Sarno A.F."/>
            <person name="Shmutz J."/>
            <person name="Schroeder D."/>
            <person name="de Vargas C."/>
            <person name="Verret F."/>
            <person name="von Dassow P."/>
            <person name="Valentin K."/>
            <person name="Van de Peer Y."/>
            <person name="Wheeler G."/>
            <person name="Dacks J.B."/>
            <person name="Delwiche C.F."/>
            <person name="Dyhrman S.T."/>
            <person name="Glockner G."/>
            <person name="John U."/>
            <person name="Richards T."/>
            <person name="Worden A.Z."/>
            <person name="Zhang X."/>
            <person name="Grigoriev I.V."/>
            <person name="Allen A.E."/>
            <person name="Bidle K."/>
            <person name="Borodovsky M."/>
            <person name="Bowler C."/>
            <person name="Brownlee C."/>
            <person name="Cock J.M."/>
            <person name="Elias M."/>
            <person name="Gladyshev V.N."/>
            <person name="Groth M."/>
            <person name="Guda C."/>
            <person name="Hadaegh A."/>
            <person name="Iglesias-Rodriguez M.D."/>
            <person name="Jenkins J."/>
            <person name="Jones B.M."/>
            <person name="Lawson T."/>
            <person name="Leese F."/>
            <person name="Lindquist E."/>
            <person name="Lobanov A."/>
            <person name="Lomsadze A."/>
            <person name="Malik S.B."/>
            <person name="Marsh M.E."/>
            <person name="Mackinder L."/>
            <person name="Mock T."/>
            <person name="Mueller-Roeber B."/>
            <person name="Pagarete A."/>
            <person name="Parker M."/>
            <person name="Probert I."/>
            <person name="Quesneville H."/>
            <person name="Raines C."/>
            <person name="Rensing S.A."/>
            <person name="Riano-Pachon D.M."/>
            <person name="Richier S."/>
            <person name="Rokitta S."/>
            <person name="Shiraiwa Y."/>
            <person name="Soanes D.M."/>
            <person name="van der Giezen M."/>
            <person name="Wahlund T.M."/>
            <person name="Williams B."/>
            <person name="Wilson W."/>
            <person name="Wolfe G."/>
            <person name="Wurch L.L."/>
        </authorList>
    </citation>
    <scope>NUCLEOTIDE SEQUENCE</scope>
</reference>
<dbReference type="PaxDb" id="2903-EOD17537"/>
<protein>
    <submittedName>
        <fullName evidence="2">Uncharacterized protein</fullName>
    </submittedName>
</protein>
<dbReference type="GeneID" id="17263684"/>